<name>A0ABN2XIZ5_9ACTN</name>
<dbReference type="Proteomes" id="UP001500897">
    <property type="component" value="Unassembled WGS sequence"/>
</dbReference>
<feature type="transmembrane region" description="Helical" evidence="1">
    <location>
        <begin position="65"/>
        <end position="87"/>
    </location>
</feature>
<keyword evidence="1" id="KW-0812">Transmembrane</keyword>
<keyword evidence="3" id="KW-1185">Reference proteome</keyword>
<protein>
    <recommendedName>
        <fullName evidence="4">DUF3618 domain-containing protein</fullName>
    </recommendedName>
</protein>
<evidence type="ECO:0000313" key="3">
    <source>
        <dbReference type="Proteomes" id="UP001500897"/>
    </source>
</evidence>
<keyword evidence="1" id="KW-1133">Transmembrane helix</keyword>
<keyword evidence="1" id="KW-0472">Membrane</keyword>
<dbReference type="EMBL" id="BAAANS010000043">
    <property type="protein sequence ID" value="GAA2112386.1"/>
    <property type="molecule type" value="Genomic_DNA"/>
</dbReference>
<dbReference type="RefSeq" id="WP_344555692.1">
    <property type="nucleotide sequence ID" value="NZ_BAAANS010000043.1"/>
</dbReference>
<gene>
    <name evidence="2" type="ORF">GCM10009759_55060</name>
</gene>
<accession>A0ABN2XIZ5</accession>
<evidence type="ECO:0000256" key="1">
    <source>
        <dbReference type="SAM" id="Phobius"/>
    </source>
</evidence>
<reference evidence="2 3" key="1">
    <citation type="journal article" date="2019" name="Int. J. Syst. Evol. Microbiol.">
        <title>The Global Catalogue of Microorganisms (GCM) 10K type strain sequencing project: providing services to taxonomists for standard genome sequencing and annotation.</title>
        <authorList>
            <consortium name="The Broad Institute Genomics Platform"/>
            <consortium name="The Broad Institute Genome Sequencing Center for Infectious Disease"/>
            <person name="Wu L."/>
            <person name="Ma J."/>
        </authorList>
    </citation>
    <scope>NUCLEOTIDE SEQUENCE [LARGE SCALE GENOMIC DNA]</scope>
    <source>
        <strain evidence="2 3">JCM 14559</strain>
    </source>
</reference>
<comment type="caution">
    <text evidence="2">The sequence shown here is derived from an EMBL/GenBank/DDBJ whole genome shotgun (WGS) entry which is preliminary data.</text>
</comment>
<evidence type="ECO:0000313" key="2">
    <source>
        <dbReference type="EMBL" id="GAA2112386.1"/>
    </source>
</evidence>
<organism evidence="2 3">
    <name type="scientific">Kitasatospora saccharophila</name>
    <dbReference type="NCBI Taxonomy" id="407973"/>
    <lineage>
        <taxon>Bacteria</taxon>
        <taxon>Bacillati</taxon>
        <taxon>Actinomycetota</taxon>
        <taxon>Actinomycetes</taxon>
        <taxon>Kitasatosporales</taxon>
        <taxon>Streptomycetaceae</taxon>
        <taxon>Kitasatospora</taxon>
    </lineage>
</organism>
<proteinExistence type="predicted"/>
<evidence type="ECO:0008006" key="4">
    <source>
        <dbReference type="Google" id="ProtNLM"/>
    </source>
</evidence>
<sequence length="89" mass="9728">MTAPPPPDLGVYISPAQTHAEVRRVADGQIRMEAKLDAILADQREHRETIADHEQRIRRLEAGRWPLPTIAALAGIGGLVLAAVPLLQH</sequence>